<dbReference type="Proteomes" id="UP000184501">
    <property type="component" value="Unassembled WGS sequence"/>
</dbReference>
<feature type="region of interest" description="Disordered" evidence="1">
    <location>
        <begin position="46"/>
        <end position="65"/>
    </location>
</feature>
<accession>A0A1M5D2U7</accession>
<dbReference type="RefSeq" id="WP_073483224.1">
    <property type="nucleotide sequence ID" value="NZ_FQVN01000004.1"/>
</dbReference>
<keyword evidence="2" id="KW-1133">Transmembrane helix</keyword>
<dbReference type="OrthoDB" id="4568115at2"/>
<evidence type="ECO:0000313" key="3">
    <source>
        <dbReference type="EMBL" id="SHF61319.1"/>
    </source>
</evidence>
<keyword evidence="2" id="KW-0472">Membrane</keyword>
<dbReference type="AlphaFoldDB" id="A0A1M5D2U7"/>
<reference evidence="3 4" key="1">
    <citation type="submission" date="2016-11" db="EMBL/GenBank/DDBJ databases">
        <authorList>
            <person name="Jaros S."/>
            <person name="Januszkiewicz K."/>
            <person name="Wedrychowicz H."/>
        </authorList>
    </citation>
    <scope>NUCLEOTIDE SEQUENCE [LARGE SCALE GENOMIC DNA]</scope>
    <source>
        <strain evidence="3 4">DSM 44523</strain>
    </source>
</reference>
<evidence type="ECO:0000256" key="2">
    <source>
        <dbReference type="SAM" id="Phobius"/>
    </source>
</evidence>
<feature type="transmembrane region" description="Helical" evidence="2">
    <location>
        <begin position="21"/>
        <end position="44"/>
    </location>
</feature>
<keyword evidence="2" id="KW-0812">Transmembrane</keyword>
<proteinExistence type="predicted"/>
<keyword evidence="4" id="KW-1185">Reference proteome</keyword>
<name>A0A1M5D2U7_STRHI</name>
<sequence length="65" mass="6931">MTLSTTNASTRKARRPNLERQALLFTIGLYLFICAALLAVHYAAPAPASPPAKENKSSSGSPFNP</sequence>
<evidence type="ECO:0000256" key="1">
    <source>
        <dbReference type="SAM" id="MobiDB-lite"/>
    </source>
</evidence>
<gene>
    <name evidence="3" type="ORF">SAMN05444320_104277</name>
</gene>
<evidence type="ECO:0000313" key="4">
    <source>
        <dbReference type="Proteomes" id="UP000184501"/>
    </source>
</evidence>
<dbReference type="EMBL" id="FQVN01000004">
    <property type="protein sequence ID" value="SHF61319.1"/>
    <property type="molecule type" value="Genomic_DNA"/>
</dbReference>
<organism evidence="3 4">
    <name type="scientific">Streptoalloteichus hindustanus</name>
    <dbReference type="NCBI Taxonomy" id="2017"/>
    <lineage>
        <taxon>Bacteria</taxon>
        <taxon>Bacillati</taxon>
        <taxon>Actinomycetota</taxon>
        <taxon>Actinomycetes</taxon>
        <taxon>Pseudonocardiales</taxon>
        <taxon>Pseudonocardiaceae</taxon>
        <taxon>Streptoalloteichus</taxon>
    </lineage>
</organism>
<protein>
    <submittedName>
        <fullName evidence="3">Uncharacterized protein</fullName>
    </submittedName>
</protein>
<dbReference type="STRING" id="2017.SAMN05444320_104277"/>